<accession>A0AA96LE73</accession>
<keyword evidence="2" id="KW-0238">DNA-binding</keyword>
<keyword evidence="3" id="KW-0804">Transcription</keyword>
<dbReference type="InterPro" id="IPR011006">
    <property type="entry name" value="CheY-like_superfamily"/>
</dbReference>
<evidence type="ECO:0000259" key="5">
    <source>
        <dbReference type="PROSITE" id="PS01124"/>
    </source>
</evidence>
<keyword evidence="1" id="KW-0805">Transcription regulation</keyword>
<gene>
    <name evidence="7" type="ORF">MJA45_05020</name>
</gene>
<evidence type="ECO:0000256" key="1">
    <source>
        <dbReference type="ARBA" id="ARBA00023015"/>
    </source>
</evidence>
<evidence type="ECO:0000256" key="4">
    <source>
        <dbReference type="PROSITE-ProRule" id="PRU00169"/>
    </source>
</evidence>
<dbReference type="SMART" id="SM00448">
    <property type="entry name" value="REC"/>
    <property type="match status" value="1"/>
</dbReference>
<dbReference type="Proteomes" id="UP001305702">
    <property type="component" value="Chromosome"/>
</dbReference>
<evidence type="ECO:0000256" key="3">
    <source>
        <dbReference type="ARBA" id="ARBA00023163"/>
    </source>
</evidence>
<proteinExistence type="predicted"/>
<dbReference type="GO" id="GO:0000160">
    <property type="term" value="P:phosphorelay signal transduction system"/>
    <property type="evidence" value="ECO:0007669"/>
    <property type="project" value="InterPro"/>
</dbReference>
<dbReference type="RefSeq" id="WP_315606191.1">
    <property type="nucleotide sequence ID" value="NZ_CP130318.1"/>
</dbReference>
<dbReference type="PROSITE" id="PS50110">
    <property type="entry name" value="RESPONSE_REGULATORY"/>
    <property type="match status" value="1"/>
</dbReference>
<name>A0AA96LE73_9BACL</name>
<protein>
    <submittedName>
        <fullName evidence="7">Response regulator</fullName>
    </submittedName>
</protein>
<feature type="domain" description="Response regulatory" evidence="6">
    <location>
        <begin position="3"/>
        <end position="120"/>
    </location>
</feature>
<evidence type="ECO:0000259" key="6">
    <source>
        <dbReference type="PROSITE" id="PS50110"/>
    </source>
</evidence>
<dbReference type="GO" id="GO:0003700">
    <property type="term" value="F:DNA-binding transcription factor activity"/>
    <property type="evidence" value="ECO:0007669"/>
    <property type="project" value="InterPro"/>
</dbReference>
<evidence type="ECO:0000256" key="2">
    <source>
        <dbReference type="ARBA" id="ARBA00023125"/>
    </source>
</evidence>
<dbReference type="InterPro" id="IPR018062">
    <property type="entry name" value="HTH_AraC-typ_CS"/>
</dbReference>
<dbReference type="EMBL" id="CP130318">
    <property type="protein sequence ID" value="WNQ12414.1"/>
    <property type="molecule type" value="Genomic_DNA"/>
</dbReference>
<dbReference type="SMART" id="SM00342">
    <property type="entry name" value="HTH_ARAC"/>
    <property type="match status" value="1"/>
</dbReference>
<dbReference type="SUPFAM" id="SSF46689">
    <property type="entry name" value="Homeodomain-like"/>
    <property type="match status" value="2"/>
</dbReference>
<dbReference type="PROSITE" id="PS00041">
    <property type="entry name" value="HTH_ARAC_FAMILY_1"/>
    <property type="match status" value="1"/>
</dbReference>
<evidence type="ECO:0000313" key="8">
    <source>
        <dbReference type="Proteomes" id="UP001305702"/>
    </source>
</evidence>
<keyword evidence="8" id="KW-1185">Reference proteome</keyword>
<dbReference type="PANTHER" id="PTHR43280">
    <property type="entry name" value="ARAC-FAMILY TRANSCRIPTIONAL REGULATOR"/>
    <property type="match status" value="1"/>
</dbReference>
<feature type="domain" description="HTH araC/xylS-type" evidence="5">
    <location>
        <begin position="436"/>
        <end position="534"/>
    </location>
</feature>
<reference evidence="7 8" key="1">
    <citation type="submission" date="2022-02" db="EMBL/GenBank/DDBJ databases">
        <title>Paenibacillus sp. MBLB1776 Whole Genome Shotgun Sequencing.</title>
        <authorList>
            <person name="Hwang C.Y."/>
            <person name="Cho E.-S."/>
            <person name="Seo M.-J."/>
        </authorList>
    </citation>
    <scope>NUCLEOTIDE SEQUENCE [LARGE SCALE GENOMIC DNA]</scope>
    <source>
        <strain evidence="7 8">MBLB1776</strain>
    </source>
</reference>
<dbReference type="CDD" id="cd17536">
    <property type="entry name" value="REC_YesN-like"/>
    <property type="match status" value="1"/>
</dbReference>
<dbReference type="KEGG" id="paun:MJA45_05020"/>
<feature type="modified residue" description="4-aspartylphosphate" evidence="4">
    <location>
        <position position="55"/>
    </location>
</feature>
<dbReference type="Pfam" id="PF00072">
    <property type="entry name" value="Response_reg"/>
    <property type="match status" value="1"/>
</dbReference>
<dbReference type="SUPFAM" id="SSF52172">
    <property type="entry name" value="CheY-like"/>
    <property type="match status" value="1"/>
</dbReference>
<organism evidence="7 8">
    <name type="scientific">Paenibacillus aurantius</name>
    <dbReference type="NCBI Taxonomy" id="2918900"/>
    <lineage>
        <taxon>Bacteria</taxon>
        <taxon>Bacillati</taxon>
        <taxon>Bacillota</taxon>
        <taxon>Bacilli</taxon>
        <taxon>Bacillales</taxon>
        <taxon>Paenibacillaceae</taxon>
        <taxon>Paenibacillus</taxon>
    </lineage>
</organism>
<dbReference type="PROSITE" id="PS01124">
    <property type="entry name" value="HTH_ARAC_FAMILY_2"/>
    <property type="match status" value="1"/>
</dbReference>
<dbReference type="InterPro" id="IPR001789">
    <property type="entry name" value="Sig_transdc_resp-reg_receiver"/>
</dbReference>
<dbReference type="InterPro" id="IPR009057">
    <property type="entry name" value="Homeodomain-like_sf"/>
</dbReference>
<dbReference type="Gene3D" id="3.40.50.2300">
    <property type="match status" value="1"/>
</dbReference>
<dbReference type="Gene3D" id="1.10.10.60">
    <property type="entry name" value="Homeodomain-like"/>
    <property type="match status" value="2"/>
</dbReference>
<keyword evidence="4" id="KW-0597">Phosphoprotein</keyword>
<dbReference type="PRINTS" id="PR00032">
    <property type="entry name" value="HTHARAC"/>
</dbReference>
<evidence type="ECO:0000313" key="7">
    <source>
        <dbReference type="EMBL" id="WNQ12414.1"/>
    </source>
</evidence>
<dbReference type="GO" id="GO:0043565">
    <property type="term" value="F:sequence-specific DNA binding"/>
    <property type="evidence" value="ECO:0007669"/>
    <property type="project" value="InterPro"/>
</dbReference>
<dbReference type="AlphaFoldDB" id="A0AA96LE73"/>
<dbReference type="InterPro" id="IPR020449">
    <property type="entry name" value="Tscrpt_reg_AraC-type_HTH"/>
</dbReference>
<dbReference type="InterPro" id="IPR018060">
    <property type="entry name" value="HTH_AraC"/>
</dbReference>
<dbReference type="PANTHER" id="PTHR43280:SF2">
    <property type="entry name" value="HTH-TYPE TRANSCRIPTIONAL REGULATOR EXSA"/>
    <property type="match status" value="1"/>
</dbReference>
<dbReference type="Pfam" id="PF12833">
    <property type="entry name" value="HTH_18"/>
    <property type="match status" value="1"/>
</dbReference>
<sequence length="540" mass="62913">MVRVLVVDDEKEIRGGLVTQLPWAEWGVDEVLDSDDGDTALELARRYRPDLIITDIRMPRMSGLQLLEELVKDRFEGGVIVISGYDDFHYAKEAFKLGVSDYLLKPISKDELEKAVAVSLERIREHVAQEQNRSLIQQGYELAIPRMREELLRNLIEKPYREDQVLRVHHKLKQLNLEWLLPGELRLIMFGVDSLRALTGAEGPEDKDALLGMLGEKLDLLFKEWQLDRYALFHSKEDAWVALVEDGEGMEGILDRLAKEACLRIGEELGIRLNWGAASTTGSLPRLHDLYRRALDSLVYLKVYGRTDADELEDDLQINLEVRLDNPKELVEILKYGTEHDIQETMEGFPRLVKSWNVQHPRDLQQKTFEWLLELFRTAHRSGWNDTSWEKNPILLWEHLERFDTLESLQKQATIRLLTTAASMKAQFDTRSQIVHEAKRVINQRYNENLTLQMVAEHVHVTPVWLSKLFKKETGMNFLEYLTDVRMTKAAELLADLNYKVYQISYRIGYQDPVYFSKLFKKKYGCTPQEYRNSKGNQHE</sequence>